<evidence type="ECO:0000313" key="2">
    <source>
        <dbReference type="EMBL" id="MBB4133882.1"/>
    </source>
</evidence>
<proteinExistence type="predicted"/>
<dbReference type="GO" id="GO:0046677">
    <property type="term" value="P:response to antibiotic"/>
    <property type="evidence" value="ECO:0007669"/>
    <property type="project" value="InterPro"/>
</dbReference>
<dbReference type="SUPFAM" id="SSF56601">
    <property type="entry name" value="beta-lactamase/transpeptidase-like"/>
    <property type="match status" value="1"/>
</dbReference>
<evidence type="ECO:0000313" key="3">
    <source>
        <dbReference type="Proteomes" id="UP000551501"/>
    </source>
</evidence>
<dbReference type="InterPro" id="IPR000871">
    <property type="entry name" value="Beta-lactam_class-A"/>
</dbReference>
<dbReference type="EC" id="3.5.2.6" evidence="2"/>
<accession>A0A840EQA0</accession>
<keyword evidence="3" id="KW-1185">Reference proteome</keyword>
<dbReference type="GO" id="GO:0008800">
    <property type="term" value="F:beta-lactamase activity"/>
    <property type="evidence" value="ECO:0007669"/>
    <property type="project" value="UniProtKB-EC"/>
</dbReference>
<evidence type="ECO:0000259" key="1">
    <source>
        <dbReference type="Pfam" id="PF13354"/>
    </source>
</evidence>
<dbReference type="EMBL" id="JACIFP010000001">
    <property type="protein sequence ID" value="MBB4133882.1"/>
    <property type="molecule type" value="Genomic_DNA"/>
</dbReference>
<feature type="domain" description="Beta-lactamase class A catalytic" evidence="1">
    <location>
        <begin position="23"/>
        <end position="266"/>
    </location>
</feature>
<dbReference type="PANTHER" id="PTHR35333">
    <property type="entry name" value="BETA-LACTAMASE"/>
    <property type="match status" value="1"/>
</dbReference>
<dbReference type="InterPro" id="IPR012338">
    <property type="entry name" value="Beta-lactam/transpept-like"/>
</dbReference>
<comment type="caution">
    <text evidence="2">The sequence shown here is derived from an EMBL/GenBank/DDBJ whole genome shotgun (WGS) entry which is preliminary data.</text>
</comment>
<dbReference type="Gene3D" id="3.40.710.10">
    <property type="entry name" value="DD-peptidase/beta-lactamase superfamily"/>
    <property type="match status" value="1"/>
</dbReference>
<reference evidence="2 3" key="1">
    <citation type="submission" date="2020-08" db="EMBL/GenBank/DDBJ databases">
        <title>Sequencing the genomes of 1000 actinobacteria strains.</title>
        <authorList>
            <person name="Klenk H.-P."/>
        </authorList>
    </citation>
    <scope>NUCLEOTIDE SEQUENCE [LARGE SCALE GENOMIC DNA]</scope>
    <source>
        <strain evidence="2 3">DSM 45298</strain>
    </source>
</reference>
<protein>
    <submittedName>
        <fullName evidence="2">Beta-lactamase class A</fullName>
        <ecNumber evidence="2">3.5.2.6</ecNumber>
    </submittedName>
</protein>
<dbReference type="GO" id="GO:0030655">
    <property type="term" value="P:beta-lactam antibiotic catabolic process"/>
    <property type="evidence" value="ECO:0007669"/>
    <property type="project" value="InterPro"/>
</dbReference>
<dbReference type="RefSeq" id="WP_343067245.1">
    <property type="nucleotide sequence ID" value="NZ_BAABHL010000045.1"/>
</dbReference>
<dbReference type="PANTHER" id="PTHR35333:SF3">
    <property type="entry name" value="BETA-LACTAMASE-TYPE TRANSPEPTIDASE FOLD CONTAINING PROTEIN"/>
    <property type="match status" value="1"/>
</dbReference>
<name>A0A840EQA0_9ACTN</name>
<dbReference type="AlphaFoldDB" id="A0A840EQA0"/>
<dbReference type="Pfam" id="PF13354">
    <property type="entry name" value="Beta-lactamase2"/>
    <property type="match status" value="1"/>
</dbReference>
<sequence>MTRAPLDRAVTDVFADAGCAGWIHARSLAPGGEAYSWRGDQPVVLGSVYKTALLVSLCRLADDGLADLGAIVTTDPPSVTAGPTGISILPDPVTTTLRNLAISMMTVSDNGAADLLLGEVGVARLTADLEALGVPGIRIADGVREHYRRLRAETGTTTTEEAFAVLADPDTDVEVSAYDVAYSAAGSPEDCTRLLARIWNDTAASPSSCAFIRDTMRRQVVRSRLAAGFPAPMTVAGKTGSIGVIRNEIGVVEAPGEYPVAIAVFTMSARVGADMPVIDRAIGDVARTVVTELRRPC</sequence>
<dbReference type="InterPro" id="IPR045155">
    <property type="entry name" value="Beta-lactam_cat"/>
</dbReference>
<keyword evidence="2" id="KW-0378">Hydrolase</keyword>
<gene>
    <name evidence="2" type="ORF">BKA16_000434</name>
</gene>
<dbReference type="Proteomes" id="UP000551501">
    <property type="component" value="Unassembled WGS sequence"/>
</dbReference>
<organism evidence="2 3">
    <name type="scientific">Gordonia humi</name>
    <dbReference type="NCBI Taxonomy" id="686429"/>
    <lineage>
        <taxon>Bacteria</taxon>
        <taxon>Bacillati</taxon>
        <taxon>Actinomycetota</taxon>
        <taxon>Actinomycetes</taxon>
        <taxon>Mycobacteriales</taxon>
        <taxon>Gordoniaceae</taxon>
        <taxon>Gordonia</taxon>
    </lineage>
</organism>